<protein>
    <submittedName>
        <fullName evidence="1">Uncharacterized protein</fullName>
    </submittedName>
</protein>
<dbReference type="HOGENOM" id="CLU_023750_1_0_1"/>
<reference evidence="1 2" key="1">
    <citation type="journal article" date="2014" name="BMC Genomics">
        <title>Genome and secretome analysis of the hemibiotrophic fungal pathogen, Moniliophthora roreri, which causes frosty pod rot disease of cacao: mechanisms of the biotrophic and necrotrophic phases.</title>
        <authorList>
            <person name="Meinhardt L.W."/>
            <person name="Costa G.G.L."/>
            <person name="Thomazella D.P.T."/>
            <person name="Teixeira P.J.P.L."/>
            <person name="Carazzolle M.F."/>
            <person name="Schuster S.C."/>
            <person name="Carlson J.E."/>
            <person name="Guiltinan M.J."/>
            <person name="Mieczkowski P."/>
            <person name="Farmer A."/>
            <person name="Ramaraj T."/>
            <person name="Crozier J."/>
            <person name="Davis R.E."/>
            <person name="Shao J."/>
            <person name="Melnick R.L."/>
            <person name="Pereira G.A.G."/>
            <person name="Bailey B.A."/>
        </authorList>
    </citation>
    <scope>NUCLEOTIDE SEQUENCE [LARGE SCALE GENOMIC DNA]</scope>
    <source>
        <strain evidence="1 2">MCA 2997</strain>
    </source>
</reference>
<organism evidence="1 2">
    <name type="scientific">Moniliophthora roreri (strain MCA 2997)</name>
    <name type="common">Cocoa frosty pod rot fungus</name>
    <name type="synonym">Crinipellis roreri</name>
    <dbReference type="NCBI Taxonomy" id="1381753"/>
    <lineage>
        <taxon>Eukaryota</taxon>
        <taxon>Fungi</taxon>
        <taxon>Dikarya</taxon>
        <taxon>Basidiomycota</taxon>
        <taxon>Agaricomycotina</taxon>
        <taxon>Agaricomycetes</taxon>
        <taxon>Agaricomycetidae</taxon>
        <taxon>Agaricales</taxon>
        <taxon>Marasmiineae</taxon>
        <taxon>Marasmiaceae</taxon>
        <taxon>Moniliophthora</taxon>
    </lineage>
</organism>
<comment type="caution">
    <text evidence="1">The sequence shown here is derived from an EMBL/GenBank/DDBJ whole genome shotgun (WGS) entry which is preliminary data.</text>
</comment>
<dbReference type="EMBL" id="AWSO01001750">
    <property type="protein sequence ID" value="ESK82889.1"/>
    <property type="molecule type" value="Genomic_DNA"/>
</dbReference>
<evidence type="ECO:0000313" key="1">
    <source>
        <dbReference type="EMBL" id="ESK82889.1"/>
    </source>
</evidence>
<keyword evidence="2" id="KW-1185">Reference proteome</keyword>
<gene>
    <name evidence="1" type="ORF">Moror_1377</name>
</gene>
<name>V2XTZ3_MONRO</name>
<dbReference type="Proteomes" id="UP000017559">
    <property type="component" value="Unassembled WGS sequence"/>
</dbReference>
<accession>V2XTZ3</accession>
<sequence length="544" mass="62620">MSFVNSSHTIITGENTLNHVQGNQVNSTINTGTVNFNTSQAVAKRTEHDEFQYVRRGDMVKVKELGSTELSEWDWKWQNRDLNGQCKLSAQKRIYTVEIVDRQSKFTAMIYEGEDAQDLWEKDFRQFSRTHDPQLFGINQSAIPALIFHHELIPCAHFYTGSFWMHVYIQYLATNMRCWDTMLWMNTTSGVLLCGPDGPATWLNYSSPAESIDVPSTIDMLKDDTSFRFFSKFGRSVDDSVLNCALPSSKPTFLDDLFPRMADKDADHPDWSSAMPCYLRGLWRNPPNHLPMDVIGGLRFDTVYSPSLEAVARPREARSLWEWCKTDGVLMVETELNGFKLDPVQAEHVDLGASYNWSRFHKEWLLQSSRVFDALDVTEGKENFFIVEPPHLTLKSTQCPRTFPTLRNAEHPIEETLPTLIYLFVHSLPTTLSELVSWLEIPCYFWSFDKTGQSRLSEEERERWGLPVLVPDTGVLDRVVLRSWPTHIHAALRDWQKARGFDPTTSDWARSKGSLELEIIGTEDRFVLVEEALTEDLDWEVLDV</sequence>
<dbReference type="AlphaFoldDB" id="V2XTZ3"/>
<dbReference type="KEGG" id="mrr:Moror_1377"/>
<evidence type="ECO:0000313" key="2">
    <source>
        <dbReference type="Proteomes" id="UP000017559"/>
    </source>
</evidence>
<dbReference type="OrthoDB" id="3063557at2759"/>
<proteinExistence type="predicted"/>